<feature type="compositionally biased region" description="Polar residues" evidence="1">
    <location>
        <begin position="24"/>
        <end position="38"/>
    </location>
</feature>
<accession>A0A2T6ZVC6</accession>
<comment type="caution">
    <text evidence="2">The sequence shown here is derived from an EMBL/GenBank/DDBJ whole genome shotgun (WGS) entry which is preliminary data.</text>
</comment>
<evidence type="ECO:0000313" key="2">
    <source>
        <dbReference type="EMBL" id="PUU79448.1"/>
    </source>
</evidence>
<feature type="region of interest" description="Disordered" evidence="1">
    <location>
        <begin position="24"/>
        <end position="60"/>
    </location>
</feature>
<evidence type="ECO:0000256" key="1">
    <source>
        <dbReference type="SAM" id="MobiDB-lite"/>
    </source>
</evidence>
<dbReference type="OrthoDB" id="5396942at2759"/>
<feature type="compositionally biased region" description="Low complexity" evidence="1">
    <location>
        <begin position="48"/>
        <end position="60"/>
    </location>
</feature>
<dbReference type="AlphaFoldDB" id="A0A2T6ZVC6"/>
<sequence length="420" mass="45944">MATTLVNIGPDVLPSLLPSRTALVSNTSLDPTPGSTDAPSIKGPIVTPSPTTTTTTTTSSSITATEILFPRISFKSLSTKPPRSHQQPSHGQIFHHHINYQQGLTLPKNREKMPMSSIFRTFSSAPATPPTPVTPVLVPGKPIDAYILIHQLTHLLTTFLATVQCVHSQPSGRGILQKNLMFRYSSEANIILACARELISKYTSNLDLGQLSCPFPTLITPATTWNLSTSFPGFVRVLSVTRGDPEALYGKSFASRFQTHEAKQREDGSEQAKVQRAQFCRPPASLGLSPAEHQRISSALCAQYAIWNNAIANFQANFNPLTPIEAVALMADTALSLRTAALAAIKLVEHDLRLALGLRPISGTLEAKLVYMAIVKEAGKKGNLEARVKRELWEVCKEGERRWDELEMQELEEGDWGRAC</sequence>
<dbReference type="Proteomes" id="UP000244722">
    <property type="component" value="Unassembled WGS sequence"/>
</dbReference>
<gene>
    <name evidence="2" type="ORF">B9Z19DRAFT_1064259</name>
</gene>
<evidence type="ECO:0000313" key="3">
    <source>
        <dbReference type="Proteomes" id="UP000244722"/>
    </source>
</evidence>
<protein>
    <submittedName>
        <fullName evidence="2">Uncharacterized protein</fullName>
    </submittedName>
</protein>
<name>A0A2T6ZVC6_TUBBO</name>
<dbReference type="EMBL" id="NESQ01000092">
    <property type="protein sequence ID" value="PUU79448.1"/>
    <property type="molecule type" value="Genomic_DNA"/>
</dbReference>
<proteinExistence type="predicted"/>
<organism evidence="2 3">
    <name type="scientific">Tuber borchii</name>
    <name type="common">White truffle</name>
    <dbReference type="NCBI Taxonomy" id="42251"/>
    <lineage>
        <taxon>Eukaryota</taxon>
        <taxon>Fungi</taxon>
        <taxon>Dikarya</taxon>
        <taxon>Ascomycota</taxon>
        <taxon>Pezizomycotina</taxon>
        <taxon>Pezizomycetes</taxon>
        <taxon>Pezizales</taxon>
        <taxon>Tuberaceae</taxon>
        <taxon>Tuber</taxon>
    </lineage>
</organism>
<keyword evidence="3" id="KW-1185">Reference proteome</keyword>
<reference evidence="2 3" key="1">
    <citation type="submission" date="2017-04" db="EMBL/GenBank/DDBJ databases">
        <title>Draft genome sequence of Tuber borchii Vittad., a whitish edible truffle.</title>
        <authorList>
            <consortium name="DOE Joint Genome Institute"/>
            <person name="Murat C."/>
            <person name="Kuo A."/>
            <person name="Barry K.W."/>
            <person name="Clum A."/>
            <person name="Dockter R.B."/>
            <person name="Fauchery L."/>
            <person name="Iotti M."/>
            <person name="Kohler A."/>
            <person name="Labutti K."/>
            <person name="Lindquist E.A."/>
            <person name="Lipzen A."/>
            <person name="Ohm R.A."/>
            <person name="Wang M."/>
            <person name="Grigoriev I.V."/>
            <person name="Zambonelli A."/>
            <person name="Martin F.M."/>
        </authorList>
    </citation>
    <scope>NUCLEOTIDE SEQUENCE [LARGE SCALE GENOMIC DNA]</scope>
    <source>
        <strain evidence="2 3">Tbo3840</strain>
    </source>
</reference>